<gene>
    <name evidence="5" type="ORF">FIBSPDRAFT_793276</name>
</gene>
<dbReference type="InterPro" id="IPR027417">
    <property type="entry name" value="P-loop_NTPase"/>
</dbReference>
<dbReference type="PROSITE" id="PS50294">
    <property type="entry name" value="WD_REPEATS_REGION"/>
    <property type="match status" value="11"/>
</dbReference>
<feature type="repeat" description="WD" evidence="3">
    <location>
        <begin position="665"/>
        <end position="706"/>
    </location>
</feature>
<feature type="repeat" description="WD" evidence="3">
    <location>
        <begin position="923"/>
        <end position="964"/>
    </location>
</feature>
<dbReference type="Gene3D" id="3.40.50.300">
    <property type="entry name" value="P-loop containing nucleotide triphosphate hydrolases"/>
    <property type="match status" value="1"/>
</dbReference>
<protein>
    <submittedName>
        <fullName evidence="5">WD40 repeat-like protein</fullName>
    </submittedName>
</protein>
<dbReference type="GO" id="GO:0005634">
    <property type="term" value="C:nucleus"/>
    <property type="evidence" value="ECO:0007669"/>
    <property type="project" value="TreeGrafter"/>
</dbReference>
<dbReference type="SMART" id="SM00320">
    <property type="entry name" value="WD40"/>
    <property type="match status" value="11"/>
</dbReference>
<feature type="domain" description="Nephrocystin 3-like N-terminal" evidence="4">
    <location>
        <begin position="2"/>
        <end position="158"/>
    </location>
</feature>
<evidence type="ECO:0000256" key="1">
    <source>
        <dbReference type="ARBA" id="ARBA00022574"/>
    </source>
</evidence>
<dbReference type="SUPFAM" id="SSF52540">
    <property type="entry name" value="P-loop containing nucleoside triphosphate hydrolases"/>
    <property type="match status" value="1"/>
</dbReference>
<dbReference type="SUPFAM" id="SSF50978">
    <property type="entry name" value="WD40 repeat-like"/>
    <property type="match status" value="2"/>
</dbReference>
<dbReference type="InterPro" id="IPR001680">
    <property type="entry name" value="WD40_rpt"/>
</dbReference>
<dbReference type="Pfam" id="PF24883">
    <property type="entry name" value="NPHP3_N"/>
    <property type="match status" value="1"/>
</dbReference>
<feature type="repeat" description="WD" evidence="3">
    <location>
        <begin position="708"/>
        <end position="749"/>
    </location>
</feature>
<sequence>MDWYSDASDQRQNVMWIYGWAGTGKSTLSTTIARMIDDLDLLGAFFFFDRQLPQRNFSTMIRTIAYQLAQFDASIGAKIEQVLQNTPNIADMPLATQFSKLLSAAALGDIQWSKGPVLVVIDALDESGGIAERKDLLQVLSEGSSDLPPFMRFLIVSRPERDISSRFKRPSVRCEELRVDAKTSQADITLDTRQFPLTMSQVLDWHNILDSLRPAATEWPARRIAHRRAFSLAPTACRLIDASHDPKESTSKLIKQNPSDIYNSIFTNLYHLYKTALLSAGNWDDQSFCSDFRDILGTILCAQTPLSCLTLDALLGLPRPSFQTVSRLGSVLRGSREEPIRILHTSFHDYLRLREPDEPWAIKNGRYNTQLAYRCIAHLEQELRENICNLTLPHPGTDESLPDSVLYASKYWIEHVCSITDVSDNLGHTISHFMHKHLLHWMESLVCLLPARMNRKLKFMTQIHFPGSKLYHFVHDAHRFAQYFANTIIEHPLLIYASALPFTPHSTIIYQTFHNTKLPHVISGIEPTWPPLLQVLLGHEDWVRSVAFSPDGTKIVSGSRDKTVRVWNAITGQAVLPPLGGHEARVWSVAFSPDGTKIVSGAWDKTVRVWDALTGHAALPPLQGHEDAVWSVAFSPDGTKIVSGSKDKSVRMWDAITGQATLPLLEGHEGPVFSVAFSPDATMIASGSTDKTVHVWDAVTGQKTLPPLEGHQGNVNYVAFSPDGTKIVSGSDDKTVRVWDTITGQATLPPLEGHEDPVWCAAFSPDGTLFVSGSSDKTVRVWDAVTGQPALPPLEGHEEDVWSVAFSPDGTNIVSGSWDKTVRVWNAITGQAVLPPLEGHDNGVLSVAFSPDGTMIVSGSADKTSRVWDAVTGQAALPPLEGHEGHVWSVAFSPDSTMIVSGSADKTVRVWDAVTGQAAFLPLEGHEDSVRSVAFSPDGAKIVSGSKDKTVRVWDAVTGQQTLPPLKGHEDVLSVAFSPDGTKIISGSDDKIIWVWDTLTGKLLNGDDGDALISRHTSHDKAQISLSLNEEGYFADVNSGHHLGKIPVGFSFTGAMCHGSRCIVWREASSNHWVPVMIHFPPT</sequence>
<feature type="repeat" description="WD" evidence="3">
    <location>
        <begin position="622"/>
        <end position="663"/>
    </location>
</feature>
<dbReference type="PROSITE" id="PS50082">
    <property type="entry name" value="WD_REPEATS_2"/>
    <property type="match status" value="11"/>
</dbReference>
<feature type="repeat" description="WD" evidence="3">
    <location>
        <begin position="536"/>
        <end position="577"/>
    </location>
</feature>
<dbReference type="PANTHER" id="PTHR22847">
    <property type="entry name" value="WD40 REPEAT PROTEIN"/>
    <property type="match status" value="1"/>
</dbReference>
<keyword evidence="2" id="KW-0677">Repeat</keyword>
<dbReference type="Gene3D" id="2.130.10.10">
    <property type="entry name" value="YVTN repeat-like/Quinoprotein amine dehydrogenase"/>
    <property type="match status" value="6"/>
</dbReference>
<feature type="repeat" description="WD" evidence="3">
    <location>
        <begin position="794"/>
        <end position="835"/>
    </location>
</feature>
<feature type="repeat" description="WD" evidence="3">
    <location>
        <begin position="579"/>
        <end position="611"/>
    </location>
</feature>
<accession>A0A166FWJ0</accession>
<keyword evidence="1 3" id="KW-0853">WD repeat</keyword>
<dbReference type="InterPro" id="IPR056884">
    <property type="entry name" value="NPHP3-like_N"/>
</dbReference>
<name>A0A166FWJ0_9AGAM</name>
<dbReference type="STRING" id="436010.A0A166FWJ0"/>
<organism evidence="5">
    <name type="scientific">Athelia psychrophila</name>
    <dbReference type="NCBI Taxonomy" id="1759441"/>
    <lineage>
        <taxon>Eukaryota</taxon>
        <taxon>Fungi</taxon>
        <taxon>Dikarya</taxon>
        <taxon>Basidiomycota</taxon>
        <taxon>Agaricomycotina</taxon>
        <taxon>Agaricomycetes</taxon>
        <taxon>Agaricomycetidae</taxon>
        <taxon>Atheliales</taxon>
        <taxon>Atheliaceae</taxon>
        <taxon>Athelia</taxon>
    </lineage>
</organism>
<evidence type="ECO:0000256" key="3">
    <source>
        <dbReference type="PROSITE-ProRule" id="PRU00221"/>
    </source>
</evidence>
<feature type="repeat" description="WD" evidence="3">
    <location>
        <begin position="751"/>
        <end position="792"/>
    </location>
</feature>
<dbReference type="AlphaFoldDB" id="A0A166FWJ0"/>
<feature type="repeat" description="WD" evidence="3">
    <location>
        <begin position="837"/>
        <end position="878"/>
    </location>
</feature>
<dbReference type="EMBL" id="KV417584">
    <property type="protein sequence ID" value="KZP17237.1"/>
    <property type="molecule type" value="Genomic_DNA"/>
</dbReference>
<dbReference type="CDD" id="cd00200">
    <property type="entry name" value="WD40"/>
    <property type="match status" value="2"/>
</dbReference>
<dbReference type="GO" id="GO:1990234">
    <property type="term" value="C:transferase complex"/>
    <property type="evidence" value="ECO:0007669"/>
    <property type="project" value="UniProtKB-ARBA"/>
</dbReference>
<feature type="repeat" description="WD" evidence="3">
    <location>
        <begin position="880"/>
        <end position="921"/>
    </location>
</feature>
<dbReference type="InterPro" id="IPR020472">
    <property type="entry name" value="WD40_PAC1"/>
</dbReference>
<proteinExistence type="predicted"/>
<evidence type="ECO:0000259" key="4">
    <source>
        <dbReference type="Pfam" id="PF24883"/>
    </source>
</evidence>
<dbReference type="PANTHER" id="PTHR22847:SF637">
    <property type="entry name" value="WD REPEAT DOMAIN 5B"/>
    <property type="match status" value="1"/>
</dbReference>
<dbReference type="InterPro" id="IPR015943">
    <property type="entry name" value="WD40/YVTN_repeat-like_dom_sf"/>
</dbReference>
<evidence type="ECO:0000256" key="2">
    <source>
        <dbReference type="ARBA" id="ARBA00022737"/>
    </source>
</evidence>
<dbReference type="InterPro" id="IPR036322">
    <property type="entry name" value="WD40_repeat_dom_sf"/>
</dbReference>
<feature type="repeat" description="WD" evidence="3">
    <location>
        <begin position="972"/>
        <end position="1006"/>
    </location>
</feature>
<evidence type="ECO:0000313" key="5">
    <source>
        <dbReference type="EMBL" id="KZP17237.1"/>
    </source>
</evidence>
<dbReference type="PRINTS" id="PR00320">
    <property type="entry name" value="GPROTEINBRPT"/>
</dbReference>
<dbReference type="OrthoDB" id="538223at2759"/>
<reference evidence="5" key="1">
    <citation type="journal article" date="2016" name="Mol. Biol. Evol.">
        <title>Comparative Genomics of Early-Diverging Mushroom-Forming Fungi Provides Insights into the Origins of Lignocellulose Decay Capabilities.</title>
        <authorList>
            <person name="Nagy L.G."/>
            <person name="Riley R."/>
            <person name="Tritt A."/>
            <person name="Adam C."/>
            <person name="Daum C."/>
            <person name="Floudas D."/>
            <person name="Sun H."/>
            <person name="Yadav J.S."/>
            <person name="Pangilinan J."/>
            <person name="Larsson K.H."/>
            <person name="Matsuura K."/>
            <person name="Barry K."/>
            <person name="Labutti K."/>
            <person name="Kuo R."/>
            <person name="Ohm R.A."/>
            <person name="Bhattacharya S.S."/>
            <person name="Shirouzu T."/>
            <person name="Yoshinaga Y."/>
            <person name="Martin F.M."/>
            <person name="Grigoriev I.V."/>
            <person name="Hibbett D.S."/>
        </authorList>
    </citation>
    <scope>NUCLEOTIDE SEQUENCE [LARGE SCALE GENOMIC DNA]</scope>
    <source>
        <strain evidence="5">CBS 109695</strain>
    </source>
</reference>
<dbReference type="Pfam" id="PF00400">
    <property type="entry name" value="WD40"/>
    <property type="match status" value="11"/>
</dbReference>